<accession>A0A9W6NKV6</accession>
<dbReference type="Pfam" id="PF00392">
    <property type="entry name" value="GntR"/>
    <property type="match status" value="1"/>
</dbReference>
<protein>
    <recommendedName>
        <fullName evidence="4">HTH gntR-type domain-containing protein</fullName>
    </recommendedName>
</protein>
<sequence>MVASMISRSSGLSLYRQVADAIRQQIISGELPPGSLLPSEKYLAEEHDVGRDTIRDAMAHLRSEGLVESKRGYRSRVRSLQPRERVWLHPGEMVTARMPTPAEKKEHSMQEGVPVLVVGDKAYPADRYEFGPAES</sequence>
<dbReference type="Proteomes" id="UP001143480">
    <property type="component" value="Unassembled WGS sequence"/>
</dbReference>
<proteinExistence type="predicted"/>
<feature type="domain" description="HTH gntR-type" evidence="4">
    <location>
        <begin position="12"/>
        <end position="80"/>
    </location>
</feature>
<evidence type="ECO:0000256" key="3">
    <source>
        <dbReference type="ARBA" id="ARBA00023163"/>
    </source>
</evidence>
<dbReference type="GO" id="GO:0003700">
    <property type="term" value="F:DNA-binding transcription factor activity"/>
    <property type="evidence" value="ECO:0007669"/>
    <property type="project" value="InterPro"/>
</dbReference>
<evidence type="ECO:0000313" key="5">
    <source>
        <dbReference type="EMBL" id="GLL00491.1"/>
    </source>
</evidence>
<dbReference type="Gene3D" id="1.10.10.10">
    <property type="entry name" value="Winged helix-like DNA-binding domain superfamily/Winged helix DNA-binding domain"/>
    <property type="match status" value="1"/>
</dbReference>
<dbReference type="PANTHER" id="PTHR44846">
    <property type="entry name" value="MANNOSYL-D-GLYCERATE TRANSPORT/METABOLISM SYSTEM REPRESSOR MNGR-RELATED"/>
    <property type="match status" value="1"/>
</dbReference>
<dbReference type="PROSITE" id="PS50949">
    <property type="entry name" value="HTH_GNTR"/>
    <property type="match status" value="1"/>
</dbReference>
<evidence type="ECO:0000259" key="4">
    <source>
        <dbReference type="PROSITE" id="PS50949"/>
    </source>
</evidence>
<reference evidence="5" key="2">
    <citation type="submission" date="2023-01" db="EMBL/GenBank/DDBJ databases">
        <authorList>
            <person name="Sun Q."/>
            <person name="Evtushenko L."/>
        </authorList>
    </citation>
    <scope>NUCLEOTIDE SEQUENCE</scope>
    <source>
        <strain evidence="5">VKM Ac-1321</strain>
    </source>
</reference>
<comment type="caution">
    <text evidence="5">The sequence shown here is derived from an EMBL/GenBank/DDBJ whole genome shotgun (WGS) entry which is preliminary data.</text>
</comment>
<name>A0A9W6NKV6_9ACTN</name>
<dbReference type="InterPro" id="IPR036390">
    <property type="entry name" value="WH_DNA-bd_sf"/>
</dbReference>
<evidence type="ECO:0000256" key="2">
    <source>
        <dbReference type="ARBA" id="ARBA00023125"/>
    </source>
</evidence>
<organism evidence="5 6">
    <name type="scientific">Dactylosporangium matsuzakiense</name>
    <dbReference type="NCBI Taxonomy" id="53360"/>
    <lineage>
        <taxon>Bacteria</taxon>
        <taxon>Bacillati</taxon>
        <taxon>Actinomycetota</taxon>
        <taxon>Actinomycetes</taxon>
        <taxon>Micromonosporales</taxon>
        <taxon>Micromonosporaceae</taxon>
        <taxon>Dactylosporangium</taxon>
    </lineage>
</organism>
<keyword evidence="3" id="KW-0804">Transcription</keyword>
<dbReference type="InterPro" id="IPR050679">
    <property type="entry name" value="Bact_HTH_transcr_reg"/>
</dbReference>
<evidence type="ECO:0000256" key="1">
    <source>
        <dbReference type="ARBA" id="ARBA00023015"/>
    </source>
</evidence>
<dbReference type="InterPro" id="IPR036388">
    <property type="entry name" value="WH-like_DNA-bd_sf"/>
</dbReference>
<gene>
    <name evidence="5" type="ORF">GCM10017581_022310</name>
</gene>
<dbReference type="GO" id="GO:0045892">
    <property type="term" value="P:negative regulation of DNA-templated transcription"/>
    <property type="evidence" value="ECO:0007669"/>
    <property type="project" value="TreeGrafter"/>
</dbReference>
<dbReference type="PANTHER" id="PTHR44846:SF17">
    <property type="entry name" value="GNTR-FAMILY TRANSCRIPTIONAL REGULATOR"/>
    <property type="match status" value="1"/>
</dbReference>
<dbReference type="EMBL" id="BSFP01000008">
    <property type="protein sequence ID" value="GLL00491.1"/>
    <property type="molecule type" value="Genomic_DNA"/>
</dbReference>
<dbReference type="PRINTS" id="PR00035">
    <property type="entry name" value="HTHGNTR"/>
</dbReference>
<keyword evidence="1" id="KW-0805">Transcription regulation</keyword>
<reference evidence="5" key="1">
    <citation type="journal article" date="2014" name="Int. J. Syst. Evol. Microbiol.">
        <title>Complete genome sequence of Corynebacterium casei LMG S-19264T (=DSM 44701T), isolated from a smear-ripened cheese.</title>
        <authorList>
            <consortium name="US DOE Joint Genome Institute (JGI-PGF)"/>
            <person name="Walter F."/>
            <person name="Albersmeier A."/>
            <person name="Kalinowski J."/>
            <person name="Ruckert C."/>
        </authorList>
    </citation>
    <scope>NUCLEOTIDE SEQUENCE</scope>
    <source>
        <strain evidence="5">VKM Ac-1321</strain>
    </source>
</reference>
<keyword evidence="2" id="KW-0238">DNA-binding</keyword>
<dbReference type="InterPro" id="IPR000524">
    <property type="entry name" value="Tscrpt_reg_HTH_GntR"/>
</dbReference>
<dbReference type="CDD" id="cd07377">
    <property type="entry name" value="WHTH_GntR"/>
    <property type="match status" value="1"/>
</dbReference>
<dbReference type="AlphaFoldDB" id="A0A9W6NKV6"/>
<dbReference type="SUPFAM" id="SSF46785">
    <property type="entry name" value="Winged helix' DNA-binding domain"/>
    <property type="match status" value="1"/>
</dbReference>
<evidence type="ECO:0000313" key="6">
    <source>
        <dbReference type="Proteomes" id="UP001143480"/>
    </source>
</evidence>
<dbReference type="GO" id="GO:0003677">
    <property type="term" value="F:DNA binding"/>
    <property type="evidence" value="ECO:0007669"/>
    <property type="project" value="UniProtKB-KW"/>
</dbReference>
<dbReference type="SMART" id="SM00345">
    <property type="entry name" value="HTH_GNTR"/>
    <property type="match status" value="1"/>
</dbReference>
<keyword evidence="6" id="KW-1185">Reference proteome</keyword>